<feature type="binding site" evidence="2">
    <location>
        <position position="101"/>
    </location>
    <ligand>
        <name>Mn(2+)</name>
        <dbReference type="ChEBI" id="CHEBI:29035"/>
        <label>2</label>
    </ligand>
</feature>
<dbReference type="InterPro" id="IPR011650">
    <property type="entry name" value="Peptidase_M20_dimer"/>
</dbReference>
<name>A0A8J7WWQ9_9ACTN</name>
<evidence type="ECO:0000256" key="2">
    <source>
        <dbReference type="PIRSR" id="PIRSR005962-1"/>
    </source>
</evidence>
<dbReference type="Proteomes" id="UP000677913">
    <property type="component" value="Unassembled WGS sequence"/>
</dbReference>
<dbReference type="GO" id="GO:0050118">
    <property type="term" value="F:N-acetyldiaminopimelate deacetylase activity"/>
    <property type="evidence" value="ECO:0007669"/>
    <property type="project" value="UniProtKB-ARBA"/>
</dbReference>
<feature type="domain" description="Peptidase M20 dimerisation" evidence="3">
    <location>
        <begin position="188"/>
        <end position="276"/>
    </location>
</feature>
<dbReference type="NCBIfam" id="TIGR01891">
    <property type="entry name" value="amidohydrolases"/>
    <property type="match status" value="1"/>
</dbReference>
<proteinExistence type="predicted"/>
<dbReference type="GO" id="GO:0046872">
    <property type="term" value="F:metal ion binding"/>
    <property type="evidence" value="ECO:0007669"/>
    <property type="project" value="UniProtKB-KW"/>
</dbReference>
<feature type="binding site" evidence="2">
    <location>
        <position position="103"/>
    </location>
    <ligand>
        <name>Mn(2+)</name>
        <dbReference type="ChEBI" id="CHEBI:29035"/>
        <label>2</label>
    </ligand>
</feature>
<comment type="cofactor">
    <cofactor evidence="2">
        <name>Mn(2+)</name>
        <dbReference type="ChEBI" id="CHEBI:29035"/>
    </cofactor>
    <text evidence="2">The Mn(2+) ion enhances activity.</text>
</comment>
<dbReference type="FunFam" id="3.30.70.360:FF:000001">
    <property type="entry name" value="N-acetyldiaminopimelate deacetylase"/>
    <property type="match status" value="1"/>
</dbReference>
<dbReference type="InterPro" id="IPR017439">
    <property type="entry name" value="Amidohydrolase"/>
</dbReference>
<keyword evidence="1" id="KW-0378">Hydrolase</keyword>
<dbReference type="SUPFAM" id="SSF55031">
    <property type="entry name" value="Bacterial exopeptidase dimerisation domain"/>
    <property type="match status" value="1"/>
</dbReference>
<keyword evidence="2" id="KW-0464">Manganese</keyword>
<dbReference type="Pfam" id="PF01546">
    <property type="entry name" value="Peptidase_M20"/>
    <property type="match status" value="1"/>
</dbReference>
<feature type="binding site" evidence="2">
    <location>
        <position position="137"/>
    </location>
    <ligand>
        <name>Mn(2+)</name>
        <dbReference type="ChEBI" id="CHEBI:29035"/>
        <label>2</label>
    </ligand>
</feature>
<dbReference type="GO" id="GO:0019877">
    <property type="term" value="P:diaminopimelate biosynthetic process"/>
    <property type="evidence" value="ECO:0007669"/>
    <property type="project" value="UniProtKB-ARBA"/>
</dbReference>
<evidence type="ECO:0000313" key="4">
    <source>
        <dbReference type="EMBL" id="MBS2966499.1"/>
    </source>
</evidence>
<accession>A0A8J7WWQ9</accession>
<protein>
    <submittedName>
        <fullName evidence="4">Amidohydrolase</fullName>
    </submittedName>
</protein>
<dbReference type="InterPro" id="IPR002933">
    <property type="entry name" value="Peptidase_M20"/>
</dbReference>
<dbReference type="InterPro" id="IPR036264">
    <property type="entry name" value="Bact_exopeptidase_dim_dom"/>
</dbReference>
<dbReference type="Gene3D" id="3.40.630.10">
    <property type="entry name" value="Zn peptidases"/>
    <property type="match status" value="1"/>
</dbReference>
<feature type="binding site" evidence="2">
    <location>
        <position position="165"/>
    </location>
    <ligand>
        <name>Mn(2+)</name>
        <dbReference type="ChEBI" id="CHEBI:29035"/>
        <label>2</label>
    </ligand>
</feature>
<evidence type="ECO:0000256" key="1">
    <source>
        <dbReference type="ARBA" id="ARBA00022801"/>
    </source>
</evidence>
<comment type="caution">
    <text evidence="4">The sequence shown here is derived from an EMBL/GenBank/DDBJ whole genome shotgun (WGS) entry which is preliminary data.</text>
</comment>
<dbReference type="PANTHER" id="PTHR11014">
    <property type="entry name" value="PEPTIDASE M20 FAMILY MEMBER"/>
    <property type="match status" value="1"/>
</dbReference>
<keyword evidence="5" id="KW-1185">Reference proteome</keyword>
<evidence type="ECO:0000313" key="5">
    <source>
        <dbReference type="Proteomes" id="UP000677913"/>
    </source>
</evidence>
<dbReference type="SUPFAM" id="SSF53187">
    <property type="entry name" value="Zn-dependent exopeptidases"/>
    <property type="match status" value="1"/>
</dbReference>
<dbReference type="PIRSF" id="PIRSF005962">
    <property type="entry name" value="Pept_M20D_amidohydro"/>
    <property type="match status" value="1"/>
</dbReference>
<dbReference type="Pfam" id="PF07687">
    <property type="entry name" value="M20_dimer"/>
    <property type="match status" value="1"/>
</dbReference>
<reference evidence="4" key="1">
    <citation type="submission" date="2021-04" db="EMBL/GenBank/DDBJ databases">
        <title>Genome based classification of Actinospica acidithermotolerans sp. nov., an actinobacterium isolated from an Indonesian hot spring.</title>
        <authorList>
            <person name="Kusuma A.B."/>
            <person name="Putra K.E."/>
            <person name="Nafisah S."/>
            <person name="Loh J."/>
            <person name="Nouioui I."/>
            <person name="Goodfellow M."/>
        </authorList>
    </citation>
    <scope>NUCLEOTIDE SEQUENCE</scope>
    <source>
        <strain evidence="4">DSM 45618</strain>
    </source>
</reference>
<dbReference type="PANTHER" id="PTHR11014:SF63">
    <property type="entry name" value="METALLOPEPTIDASE, PUTATIVE (AFU_ORTHOLOGUE AFUA_6G09600)-RELATED"/>
    <property type="match status" value="1"/>
</dbReference>
<organism evidence="4 5">
    <name type="scientific">Actinocrinis puniceicyclus</name>
    <dbReference type="NCBI Taxonomy" id="977794"/>
    <lineage>
        <taxon>Bacteria</taxon>
        <taxon>Bacillati</taxon>
        <taxon>Actinomycetota</taxon>
        <taxon>Actinomycetes</taxon>
        <taxon>Catenulisporales</taxon>
        <taxon>Actinospicaceae</taxon>
        <taxon>Actinocrinis</taxon>
    </lineage>
</organism>
<gene>
    <name evidence="4" type="ORF">KGA66_25895</name>
</gene>
<evidence type="ECO:0000259" key="3">
    <source>
        <dbReference type="Pfam" id="PF07687"/>
    </source>
</evidence>
<dbReference type="AlphaFoldDB" id="A0A8J7WWQ9"/>
<dbReference type="EMBL" id="JAGSXH010000156">
    <property type="protein sequence ID" value="MBS2966499.1"/>
    <property type="molecule type" value="Genomic_DNA"/>
</dbReference>
<keyword evidence="2" id="KW-0479">Metal-binding</keyword>
<dbReference type="Gene3D" id="3.30.70.360">
    <property type="match status" value="1"/>
</dbReference>
<sequence>MSVHEDAAELAGELAELRRALHREPELGLHLPRTQEKVLGAIDGLGLEISTGVALNSVTAVLRGAAPGPTVLLRGDMDALPLQEQRTQDVVSQVDGVMHACGHDLHTAILAGAAKLLSARRESLRGDVVFMFQPGEEGEDGARHMIAEGLLDATGTKPSAAYAIHVTSGLLPRGVFATRPGTLMAACADFKVTVRGRGGHGSTPFRANDPIPAACEMVTALQTVVTRKFDIFDPVVVTVGYFRAGTKNNIIPDTAVFDATIRAFSAGAMERVLPVVKATVEGIAAAHGLEVDADIHSLYPVTVNDADAVAKVGAAVREHFGEQRFVPLPQPLAGAEDFSRILERVPGAMVFLGATLEGRDPATAPFNHAPGAAFDERVVPDGAALLAQLAVDHLTGAAV</sequence>
<dbReference type="RefSeq" id="WP_211471630.1">
    <property type="nucleotide sequence ID" value="NZ_JAGSXH010000156.1"/>
</dbReference>
<dbReference type="CDD" id="cd03886">
    <property type="entry name" value="M20_Acy1"/>
    <property type="match status" value="1"/>
</dbReference>
<feature type="binding site" evidence="2">
    <location>
        <position position="368"/>
    </location>
    <ligand>
        <name>Mn(2+)</name>
        <dbReference type="ChEBI" id="CHEBI:29035"/>
        <label>2</label>
    </ligand>
</feature>